<organism evidence="1 2">
    <name type="scientific">Bacillus phage FADO</name>
    <dbReference type="NCBI Taxonomy" id="2917160"/>
    <lineage>
        <taxon>Viruses</taxon>
        <taxon>Duplodnaviria</taxon>
        <taxon>Heunggongvirae</taxon>
        <taxon>Uroviricota</taxon>
        <taxon>Caudoviricetes</taxon>
        <taxon>Heleneionescovirinae</taxon>
        <taxon>Zhangjivirus</taxon>
        <taxon>Zhangjivirus fado</taxon>
    </lineage>
</organism>
<reference evidence="1 2" key="1">
    <citation type="submission" date="2022-01" db="EMBL/GenBank/DDBJ databases">
        <authorList>
            <person name="Stokar-Avihail A."/>
        </authorList>
    </citation>
    <scope>NUCLEOTIDE SEQUENCE [LARGE SCALE GENOMIC DNA]</scope>
</reference>
<evidence type="ECO:0000313" key="2">
    <source>
        <dbReference type="Proteomes" id="UP000831021"/>
    </source>
</evidence>
<gene>
    <name evidence="1" type="ORF">fado_40</name>
</gene>
<dbReference type="Proteomes" id="UP000831021">
    <property type="component" value="Segment"/>
</dbReference>
<dbReference type="GO" id="GO:0006355">
    <property type="term" value="P:regulation of DNA-templated transcription"/>
    <property type="evidence" value="ECO:0007669"/>
    <property type="project" value="InterPro"/>
</dbReference>
<sequence length="49" mass="5614">MKKIDKLAMAKGYEEMANINLAIVEECFHLETEGEKIYEMDTKKGKGYA</sequence>
<protein>
    <submittedName>
        <fullName evidence="1">Uncharacterized protein</fullName>
    </submittedName>
</protein>
<evidence type="ECO:0000313" key="1">
    <source>
        <dbReference type="EMBL" id="UNY48755.1"/>
    </source>
</evidence>
<dbReference type="EMBL" id="OM236516">
    <property type="protein sequence ID" value="UNY48755.1"/>
    <property type="molecule type" value="Genomic_DNA"/>
</dbReference>
<dbReference type="Gene3D" id="1.10.1220.10">
    <property type="entry name" value="Met repressor-like"/>
    <property type="match status" value="1"/>
</dbReference>
<name>A0AAE9GC17_9CAUD</name>
<dbReference type="InterPro" id="IPR013321">
    <property type="entry name" value="Arc_rbn_hlx_hlx"/>
</dbReference>
<keyword evidence="2" id="KW-1185">Reference proteome</keyword>
<proteinExistence type="predicted"/>
<accession>A0AAE9GC17</accession>